<name>A0ABT5DKY9_9BACT</name>
<evidence type="ECO:0000313" key="3">
    <source>
        <dbReference type="Proteomes" id="UP001221838"/>
    </source>
</evidence>
<organism evidence="2 3">
    <name type="scientific">Stigmatella ashevillensis</name>
    <dbReference type="NCBI Taxonomy" id="2995309"/>
    <lineage>
        <taxon>Bacteria</taxon>
        <taxon>Pseudomonadati</taxon>
        <taxon>Myxococcota</taxon>
        <taxon>Myxococcia</taxon>
        <taxon>Myxococcales</taxon>
        <taxon>Cystobacterineae</taxon>
        <taxon>Archangiaceae</taxon>
        <taxon>Stigmatella</taxon>
    </lineage>
</organism>
<accession>A0ABT5DKY9</accession>
<keyword evidence="1" id="KW-0472">Membrane</keyword>
<gene>
    <name evidence="2" type="ORF">POL68_35340</name>
</gene>
<sequence>MTLAALAGLGSGALHAVSGPDHLLSLAPLSLRIHRRAWTVGLLWGVGHSVGTLACAAAVVWVASMLDLTVLSSWGERLAGGALLVTGAMGLLRWRASRAQGEHPSKPGSSTATVWGVLLVGLIHGLTGAAAVLLLLPAAVSASGIWQALFLGGFALGSTLAMAALTAALSASSRALPKPEVLLRHVPAVASVGSVLLGGWWVLA</sequence>
<feature type="transmembrane region" description="Helical" evidence="1">
    <location>
        <begin position="78"/>
        <end position="94"/>
    </location>
</feature>
<keyword evidence="1" id="KW-0812">Transmembrane</keyword>
<dbReference type="RefSeq" id="WP_272144216.1">
    <property type="nucleotide sequence ID" value="NZ_JAQNDM010000002.1"/>
</dbReference>
<feature type="transmembrane region" description="Helical" evidence="1">
    <location>
        <begin position="114"/>
        <end position="136"/>
    </location>
</feature>
<evidence type="ECO:0000256" key="1">
    <source>
        <dbReference type="SAM" id="Phobius"/>
    </source>
</evidence>
<keyword evidence="3" id="KW-1185">Reference proteome</keyword>
<feature type="transmembrane region" description="Helical" evidence="1">
    <location>
        <begin position="181"/>
        <end position="203"/>
    </location>
</feature>
<dbReference type="EMBL" id="JAQNDM010000002">
    <property type="protein sequence ID" value="MDC0713795.1"/>
    <property type="molecule type" value="Genomic_DNA"/>
</dbReference>
<feature type="transmembrane region" description="Helical" evidence="1">
    <location>
        <begin position="42"/>
        <end position="66"/>
    </location>
</feature>
<feature type="transmembrane region" description="Helical" evidence="1">
    <location>
        <begin position="148"/>
        <end position="169"/>
    </location>
</feature>
<dbReference type="PANTHER" id="PTHR33876">
    <property type="entry name" value="UNNAMED PRODUCT"/>
    <property type="match status" value="1"/>
</dbReference>
<dbReference type="Proteomes" id="UP001221838">
    <property type="component" value="Unassembled WGS sequence"/>
</dbReference>
<evidence type="ECO:0008006" key="4">
    <source>
        <dbReference type="Google" id="ProtNLM"/>
    </source>
</evidence>
<comment type="caution">
    <text evidence="2">The sequence shown here is derived from an EMBL/GenBank/DDBJ whole genome shotgun (WGS) entry which is preliminary data.</text>
</comment>
<dbReference type="PANTHER" id="PTHR33876:SF4">
    <property type="entry name" value="CHLOROPLAST PROTEIN FOR GROWTH AND FERTILITY 2"/>
    <property type="match status" value="1"/>
</dbReference>
<keyword evidence="1" id="KW-1133">Transmembrane helix</keyword>
<proteinExistence type="predicted"/>
<dbReference type="InterPro" id="IPR052776">
    <property type="entry name" value="Chloro_ReproSupport/MetalTrans"/>
</dbReference>
<protein>
    <recommendedName>
        <fullName evidence="4">Nickel/cobalt efflux system</fullName>
    </recommendedName>
</protein>
<evidence type="ECO:0000313" key="2">
    <source>
        <dbReference type="EMBL" id="MDC0713795.1"/>
    </source>
</evidence>
<reference evidence="2 3" key="1">
    <citation type="submission" date="2022-11" db="EMBL/GenBank/DDBJ databases">
        <title>Minimal conservation of predation-associated metabolite biosynthetic gene clusters underscores biosynthetic potential of Myxococcota including descriptions for ten novel species: Archangium lansinium sp. nov., Myxococcus landrumus sp. nov., Nannocystis bai.</title>
        <authorList>
            <person name="Ahearne A."/>
            <person name="Stevens C."/>
            <person name="Dowd S."/>
        </authorList>
    </citation>
    <scope>NUCLEOTIDE SEQUENCE [LARGE SCALE GENOMIC DNA]</scope>
    <source>
        <strain evidence="2 3">NCWAL01</strain>
    </source>
</reference>